<reference evidence="3 4" key="1">
    <citation type="journal article" date="2015" name="Genome Announc.">
        <title>Expanding the biotechnology potential of lactobacilli through comparative genomics of 213 strains and associated genera.</title>
        <authorList>
            <person name="Sun Z."/>
            <person name="Harris H.M."/>
            <person name="McCann A."/>
            <person name="Guo C."/>
            <person name="Argimon S."/>
            <person name="Zhang W."/>
            <person name="Yang X."/>
            <person name="Jeffery I.B."/>
            <person name="Cooney J.C."/>
            <person name="Kagawa T.F."/>
            <person name="Liu W."/>
            <person name="Song Y."/>
            <person name="Salvetti E."/>
            <person name="Wrobel A."/>
            <person name="Rasinkangas P."/>
            <person name="Parkhill J."/>
            <person name="Rea M.C."/>
            <person name="O'Sullivan O."/>
            <person name="Ritari J."/>
            <person name="Douillard F.P."/>
            <person name="Paul Ross R."/>
            <person name="Yang R."/>
            <person name="Briner A.E."/>
            <person name="Felis G.E."/>
            <person name="de Vos W.M."/>
            <person name="Barrangou R."/>
            <person name="Klaenhammer T.R."/>
            <person name="Caufield P.W."/>
            <person name="Cui Y."/>
            <person name="Zhang H."/>
            <person name="O'Toole P.W."/>
        </authorList>
    </citation>
    <scope>NUCLEOTIDE SEQUENCE [LARGE SCALE GENOMIC DNA]</scope>
    <source>
        <strain evidence="3 4">DSM 15814</strain>
    </source>
</reference>
<evidence type="ECO:0000313" key="3">
    <source>
        <dbReference type="EMBL" id="KRL56217.1"/>
    </source>
</evidence>
<feature type="binding site" evidence="2">
    <location>
        <begin position="8"/>
        <end position="15"/>
    </location>
    <ligand>
        <name>substrate</name>
    </ligand>
</feature>
<dbReference type="eggNOG" id="COG0406">
    <property type="taxonomic scope" value="Bacteria"/>
</dbReference>
<keyword evidence="4" id="KW-1185">Reference proteome</keyword>
<dbReference type="Proteomes" id="UP000051999">
    <property type="component" value="Unassembled WGS sequence"/>
</dbReference>
<comment type="caution">
    <text evidence="3">The sequence shown here is derived from an EMBL/GenBank/DDBJ whole genome shotgun (WGS) entry which is preliminary data.</text>
</comment>
<proteinExistence type="predicted"/>
<dbReference type="GO" id="GO:0016791">
    <property type="term" value="F:phosphatase activity"/>
    <property type="evidence" value="ECO:0007669"/>
    <property type="project" value="TreeGrafter"/>
</dbReference>
<gene>
    <name evidence="3" type="ORF">FD35_GL002260</name>
</gene>
<dbReference type="EMBL" id="AZFF01000005">
    <property type="protein sequence ID" value="KRL56217.1"/>
    <property type="molecule type" value="Genomic_DNA"/>
</dbReference>
<dbReference type="InterPro" id="IPR013078">
    <property type="entry name" value="His_Pase_superF_clade-1"/>
</dbReference>
<dbReference type="OrthoDB" id="9782128at2"/>
<evidence type="ECO:0000256" key="2">
    <source>
        <dbReference type="PIRSR" id="PIRSR613078-2"/>
    </source>
</evidence>
<dbReference type="GO" id="GO:0005737">
    <property type="term" value="C:cytoplasm"/>
    <property type="evidence" value="ECO:0007669"/>
    <property type="project" value="TreeGrafter"/>
</dbReference>
<name>A0A0R1RIQ0_9LACO</name>
<dbReference type="RefSeq" id="WP_017262832.1">
    <property type="nucleotide sequence ID" value="NZ_AUAW01000006.1"/>
</dbReference>
<evidence type="ECO:0000256" key="1">
    <source>
        <dbReference type="PIRSR" id="PIRSR613078-1"/>
    </source>
</evidence>
<evidence type="ECO:0000313" key="4">
    <source>
        <dbReference type="Proteomes" id="UP000051999"/>
    </source>
</evidence>
<dbReference type="PANTHER" id="PTHR48100">
    <property type="entry name" value="BROAD-SPECIFICITY PHOSPHATASE YOR283W-RELATED"/>
    <property type="match status" value="1"/>
</dbReference>
<feature type="binding site" evidence="2">
    <location>
        <position position="59"/>
    </location>
    <ligand>
        <name>substrate</name>
    </ligand>
</feature>
<protein>
    <submittedName>
        <fullName evidence="3">Phosphoglycerate mutase</fullName>
    </submittedName>
</protein>
<dbReference type="Gene3D" id="3.40.50.1240">
    <property type="entry name" value="Phosphoglycerate mutase-like"/>
    <property type="match status" value="1"/>
</dbReference>
<accession>A0A0R1RIQ0</accession>
<dbReference type="AlphaFoldDB" id="A0A0R1RIQ0"/>
<dbReference type="SUPFAM" id="SSF53254">
    <property type="entry name" value="Phosphoglycerate mutase-like"/>
    <property type="match status" value="1"/>
</dbReference>
<dbReference type="PANTHER" id="PTHR48100:SF1">
    <property type="entry name" value="HISTIDINE PHOSPHATASE FAMILY PROTEIN-RELATED"/>
    <property type="match status" value="1"/>
</dbReference>
<dbReference type="InterPro" id="IPR050275">
    <property type="entry name" value="PGM_Phosphatase"/>
</dbReference>
<feature type="active site" description="Tele-phosphohistidine intermediate" evidence="1">
    <location>
        <position position="9"/>
    </location>
</feature>
<organism evidence="3 4">
    <name type="scientific">Furfurilactobacillus rossiae DSM 15814</name>
    <dbReference type="NCBI Taxonomy" id="1114972"/>
    <lineage>
        <taxon>Bacteria</taxon>
        <taxon>Bacillati</taxon>
        <taxon>Bacillota</taxon>
        <taxon>Bacilli</taxon>
        <taxon>Lactobacillales</taxon>
        <taxon>Lactobacillaceae</taxon>
        <taxon>Furfurilactobacillus</taxon>
    </lineage>
</organism>
<feature type="active site" description="Proton donor/acceptor" evidence="1">
    <location>
        <position position="85"/>
    </location>
</feature>
<dbReference type="InterPro" id="IPR029033">
    <property type="entry name" value="His_PPase_superfam"/>
</dbReference>
<dbReference type="Pfam" id="PF00300">
    <property type="entry name" value="His_Phos_1"/>
    <property type="match status" value="1"/>
</dbReference>
<dbReference type="CDD" id="cd07067">
    <property type="entry name" value="HP_PGM_like"/>
    <property type="match status" value="1"/>
</dbReference>
<dbReference type="PATRIC" id="fig|1114972.6.peg.2315"/>
<sequence>MTKLYFIRHGKTQWNLEGRYQGANGDSPLLRSSYDEIDQLADYLHDVPFKHVYASPIKRARMTAIHLMAGLHQGVPLTLDSGLREFELGKMEGMYFDDVKRQFPEEYDGFRFHAENYDPTAIGGETFEDVIARMDPVIRRAAACHPDDNDNLLFVSHGAALNAGINGLLHIPLAQMRAKGGLSNTSTTILETVDGGQHFKLLVRNLTAYLEESPDATNTI</sequence>
<dbReference type="STRING" id="1114972.FD35_GL002260"/>
<dbReference type="SMART" id="SM00855">
    <property type="entry name" value="PGAM"/>
    <property type="match status" value="1"/>
</dbReference>